<dbReference type="Proteomes" id="UP000321248">
    <property type="component" value="Unassembled WGS sequence"/>
</dbReference>
<protein>
    <recommendedName>
        <fullName evidence="6">Peptidyl-prolyl cis-trans isomerase</fullName>
        <ecNumber evidence="6">5.2.1.8</ecNumber>
    </recommendedName>
</protein>
<evidence type="ECO:0000256" key="5">
    <source>
        <dbReference type="PROSITE-ProRule" id="PRU00277"/>
    </source>
</evidence>
<dbReference type="PANTHER" id="PTHR43811">
    <property type="entry name" value="FKBP-TYPE PEPTIDYL-PROLYL CIS-TRANS ISOMERASE FKPA"/>
    <property type="match status" value="1"/>
</dbReference>
<evidence type="ECO:0000256" key="2">
    <source>
        <dbReference type="ARBA" id="ARBA00006577"/>
    </source>
</evidence>
<evidence type="ECO:0000256" key="3">
    <source>
        <dbReference type="ARBA" id="ARBA00023110"/>
    </source>
</evidence>
<keyword evidence="10" id="KW-1185">Reference proteome</keyword>
<dbReference type="Gene3D" id="3.10.50.40">
    <property type="match status" value="1"/>
</dbReference>
<dbReference type="AlphaFoldDB" id="A0A5C8KYC8"/>
<dbReference type="InterPro" id="IPR001179">
    <property type="entry name" value="PPIase_FKBP_dom"/>
</dbReference>
<dbReference type="PROSITE" id="PS50059">
    <property type="entry name" value="FKBP_PPIASE"/>
    <property type="match status" value="1"/>
</dbReference>
<keyword evidence="4 5" id="KW-0413">Isomerase</keyword>
<feature type="signal peptide" evidence="7">
    <location>
        <begin position="1"/>
        <end position="24"/>
    </location>
</feature>
<sequence length="144" mass="15692">MRVLLACLALALLAACQPSPPPYAGGDIERFHTVDLVEGEGTEARPGDEVSVHYTGWLYDERADQQRGERFDTSLERGEAFGFRLGAGRVIRGWDEGLVGMREGGRRVLMLPADYGYGARGAGNRIPPGASLVFEVELLEVRAD</sequence>
<dbReference type="SUPFAM" id="SSF54534">
    <property type="entry name" value="FKBP-like"/>
    <property type="match status" value="1"/>
</dbReference>
<organism evidence="9 10">
    <name type="scientific">Alkalisalibacterium limincola</name>
    <dbReference type="NCBI Taxonomy" id="2699169"/>
    <lineage>
        <taxon>Bacteria</taxon>
        <taxon>Pseudomonadati</taxon>
        <taxon>Pseudomonadota</taxon>
        <taxon>Gammaproteobacteria</taxon>
        <taxon>Lysobacterales</taxon>
        <taxon>Lysobacteraceae</taxon>
        <taxon>Alkalisalibacterium</taxon>
    </lineage>
</organism>
<evidence type="ECO:0000313" key="10">
    <source>
        <dbReference type="Proteomes" id="UP000321248"/>
    </source>
</evidence>
<dbReference type="EMBL" id="VRTS01000003">
    <property type="protein sequence ID" value="TXK64367.1"/>
    <property type="molecule type" value="Genomic_DNA"/>
</dbReference>
<feature type="domain" description="PPIase FKBP-type" evidence="8">
    <location>
        <begin position="47"/>
        <end position="142"/>
    </location>
</feature>
<dbReference type="OrthoDB" id="9814548at2"/>
<evidence type="ECO:0000256" key="7">
    <source>
        <dbReference type="SAM" id="SignalP"/>
    </source>
</evidence>
<evidence type="ECO:0000256" key="1">
    <source>
        <dbReference type="ARBA" id="ARBA00000971"/>
    </source>
</evidence>
<dbReference type="RefSeq" id="WP_147891179.1">
    <property type="nucleotide sequence ID" value="NZ_VRTS01000003.1"/>
</dbReference>
<dbReference type="EC" id="5.2.1.8" evidence="6"/>
<feature type="chain" id="PRO_5023138676" description="Peptidyl-prolyl cis-trans isomerase" evidence="7">
    <location>
        <begin position="25"/>
        <end position="144"/>
    </location>
</feature>
<proteinExistence type="inferred from homology"/>
<evidence type="ECO:0000256" key="4">
    <source>
        <dbReference type="ARBA" id="ARBA00023235"/>
    </source>
</evidence>
<evidence type="ECO:0000256" key="6">
    <source>
        <dbReference type="RuleBase" id="RU003915"/>
    </source>
</evidence>
<keyword evidence="3 5" id="KW-0697">Rotamase</keyword>
<dbReference type="Pfam" id="PF00254">
    <property type="entry name" value="FKBP_C"/>
    <property type="match status" value="1"/>
</dbReference>
<dbReference type="PANTHER" id="PTHR43811:SF19">
    <property type="entry name" value="39 KDA FK506-BINDING NUCLEAR PROTEIN"/>
    <property type="match status" value="1"/>
</dbReference>
<dbReference type="FunFam" id="3.10.50.40:FF:000006">
    <property type="entry name" value="Peptidyl-prolyl cis-trans isomerase"/>
    <property type="match status" value="1"/>
</dbReference>
<dbReference type="GO" id="GO:0003755">
    <property type="term" value="F:peptidyl-prolyl cis-trans isomerase activity"/>
    <property type="evidence" value="ECO:0007669"/>
    <property type="project" value="UniProtKB-UniRule"/>
</dbReference>
<dbReference type="InterPro" id="IPR046357">
    <property type="entry name" value="PPIase_dom_sf"/>
</dbReference>
<comment type="similarity">
    <text evidence="2 6">Belongs to the FKBP-type PPIase family.</text>
</comment>
<comment type="caution">
    <text evidence="9">The sequence shown here is derived from an EMBL/GenBank/DDBJ whole genome shotgun (WGS) entry which is preliminary data.</text>
</comment>
<gene>
    <name evidence="9" type="ORF">FU658_05570</name>
</gene>
<reference evidence="9 10" key="1">
    <citation type="submission" date="2019-08" db="EMBL/GenBank/DDBJ databases">
        <authorList>
            <person name="Karlyshev A.V."/>
        </authorList>
    </citation>
    <scope>NUCLEOTIDE SEQUENCE [LARGE SCALE GENOMIC DNA]</scope>
    <source>
        <strain evidence="9 10">Alg18-2.2</strain>
    </source>
</reference>
<evidence type="ECO:0000259" key="8">
    <source>
        <dbReference type="PROSITE" id="PS50059"/>
    </source>
</evidence>
<keyword evidence="7" id="KW-0732">Signal</keyword>
<name>A0A5C8KYC8_9GAMM</name>
<accession>A0A5C8KYC8</accession>
<dbReference type="PROSITE" id="PS51257">
    <property type="entry name" value="PROKAR_LIPOPROTEIN"/>
    <property type="match status" value="1"/>
</dbReference>
<evidence type="ECO:0000313" key="9">
    <source>
        <dbReference type="EMBL" id="TXK64367.1"/>
    </source>
</evidence>
<comment type="catalytic activity">
    <reaction evidence="1 5 6">
        <text>[protein]-peptidylproline (omega=180) = [protein]-peptidylproline (omega=0)</text>
        <dbReference type="Rhea" id="RHEA:16237"/>
        <dbReference type="Rhea" id="RHEA-COMP:10747"/>
        <dbReference type="Rhea" id="RHEA-COMP:10748"/>
        <dbReference type="ChEBI" id="CHEBI:83833"/>
        <dbReference type="ChEBI" id="CHEBI:83834"/>
        <dbReference type="EC" id="5.2.1.8"/>
    </reaction>
</comment>